<dbReference type="EMBL" id="CAACVJ010000080">
    <property type="protein sequence ID" value="VEP12900.1"/>
    <property type="molecule type" value="Genomic_DNA"/>
</dbReference>
<reference evidence="1 2" key="1">
    <citation type="submission" date="2019-01" db="EMBL/GenBank/DDBJ databases">
        <authorList>
            <person name="Brito A."/>
        </authorList>
    </citation>
    <scope>NUCLEOTIDE SEQUENCE [LARGE SCALE GENOMIC DNA]</scope>
    <source>
        <strain evidence="1">1</strain>
    </source>
</reference>
<dbReference type="Proteomes" id="UP000320055">
    <property type="component" value="Unassembled WGS sequence"/>
</dbReference>
<sequence>MTTNASKTQWQYLEQRSSSWRKQLHFKGRRLRPFTVWSTMQVEEMTLSEAAYNWDLSLDEVAEAIAYCQANQDVLKQDAEAERRYLEERGIELL</sequence>
<evidence type="ECO:0000313" key="1">
    <source>
        <dbReference type="EMBL" id="VEP12900.1"/>
    </source>
</evidence>
<evidence type="ECO:0008006" key="3">
    <source>
        <dbReference type="Google" id="ProtNLM"/>
    </source>
</evidence>
<dbReference type="RefSeq" id="WP_144871039.1">
    <property type="nucleotide sequence ID" value="NZ_LR213921.1"/>
</dbReference>
<accession>A0A563VN72</accession>
<dbReference type="AlphaFoldDB" id="A0A563VN72"/>
<proteinExistence type="predicted"/>
<name>A0A563VN72_9CYAN</name>
<gene>
    <name evidence="1" type="ORF">H1P_1700015</name>
</gene>
<evidence type="ECO:0000313" key="2">
    <source>
        <dbReference type="Proteomes" id="UP000320055"/>
    </source>
</evidence>
<keyword evidence="2" id="KW-1185">Reference proteome</keyword>
<organism evidence="1 2">
    <name type="scientific">Hyella patelloides LEGE 07179</name>
    <dbReference type="NCBI Taxonomy" id="945734"/>
    <lineage>
        <taxon>Bacteria</taxon>
        <taxon>Bacillati</taxon>
        <taxon>Cyanobacteriota</taxon>
        <taxon>Cyanophyceae</taxon>
        <taxon>Pleurocapsales</taxon>
        <taxon>Hyellaceae</taxon>
        <taxon>Hyella</taxon>
    </lineage>
</organism>
<dbReference type="OrthoDB" id="426940at2"/>
<protein>
    <recommendedName>
        <fullName evidence="3">DUF433 domain-containing protein</fullName>
    </recommendedName>
</protein>